<feature type="chain" id="PRO_5047057429" description="Serine protease inhibitor" evidence="2">
    <location>
        <begin position="27"/>
        <end position="163"/>
    </location>
</feature>
<keyword evidence="4" id="KW-1185">Reference proteome</keyword>
<reference evidence="3 4" key="1">
    <citation type="submission" date="2021-03" db="EMBL/GenBank/DDBJ databases">
        <title>Sequencing the genomes of 1000 actinobacteria strains.</title>
        <authorList>
            <person name="Klenk H.-P."/>
        </authorList>
    </citation>
    <scope>NUCLEOTIDE SEQUENCE [LARGE SCALE GENOMIC DNA]</scope>
    <source>
        <strain evidence="3 4">DSM 15454</strain>
    </source>
</reference>
<dbReference type="RefSeq" id="WP_209905635.1">
    <property type="nucleotide sequence ID" value="NZ_BAAAMI010000022.1"/>
</dbReference>
<evidence type="ECO:0000256" key="1">
    <source>
        <dbReference type="SAM" id="MobiDB-lite"/>
    </source>
</evidence>
<keyword evidence="2" id="KW-0732">Signal</keyword>
<evidence type="ECO:0000256" key="2">
    <source>
        <dbReference type="SAM" id="SignalP"/>
    </source>
</evidence>
<protein>
    <recommendedName>
        <fullName evidence="5">Serine protease inhibitor</fullName>
    </recommendedName>
</protein>
<dbReference type="InterPro" id="IPR036819">
    <property type="entry name" value="Subtilisin_inhibitor-like_sf"/>
</dbReference>
<feature type="signal peptide" evidence="2">
    <location>
        <begin position="1"/>
        <end position="26"/>
    </location>
</feature>
<feature type="compositionally biased region" description="Low complexity" evidence="1">
    <location>
        <begin position="29"/>
        <end position="53"/>
    </location>
</feature>
<sequence length="163" mass="16407">MRSRSSFMAVALLAGAAMLFSGCAGSTGTGTTPVESSTAPASSASPATGPPTTDLQVSIRADGAVESAHYRLLCRGADPLPESQHPDAAQACALVAKEPKLLTGPRRGANDACTMQYGGPAVGVVSGTVDGRAVNRSFDLRDGCGIADWHAALALLVAQPGLQ</sequence>
<feature type="region of interest" description="Disordered" evidence="1">
    <location>
        <begin position="29"/>
        <end position="54"/>
    </location>
</feature>
<dbReference type="Gene3D" id="3.30.350.10">
    <property type="entry name" value="Subtilisin inhibitor-like"/>
    <property type="match status" value="1"/>
</dbReference>
<dbReference type="Proteomes" id="UP000766570">
    <property type="component" value="Unassembled WGS sequence"/>
</dbReference>
<evidence type="ECO:0008006" key="5">
    <source>
        <dbReference type="Google" id="ProtNLM"/>
    </source>
</evidence>
<evidence type="ECO:0000313" key="4">
    <source>
        <dbReference type="Proteomes" id="UP000766570"/>
    </source>
</evidence>
<name>A0ABS4W7Y2_9MICC</name>
<accession>A0ABS4W7Y2</accession>
<dbReference type="PROSITE" id="PS51257">
    <property type="entry name" value="PROKAR_LIPOPROTEIN"/>
    <property type="match status" value="1"/>
</dbReference>
<dbReference type="EMBL" id="JAGIOE010000001">
    <property type="protein sequence ID" value="MBP2372301.1"/>
    <property type="molecule type" value="Genomic_DNA"/>
</dbReference>
<gene>
    <name evidence="3" type="ORF">JOF46_000213</name>
</gene>
<proteinExistence type="predicted"/>
<evidence type="ECO:0000313" key="3">
    <source>
        <dbReference type="EMBL" id="MBP2372301.1"/>
    </source>
</evidence>
<comment type="caution">
    <text evidence="3">The sequence shown here is derived from an EMBL/GenBank/DDBJ whole genome shotgun (WGS) entry which is preliminary data.</text>
</comment>
<dbReference type="SUPFAM" id="SSF55399">
    <property type="entry name" value="Subtilisin inhibitor"/>
    <property type="match status" value="1"/>
</dbReference>
<organism evidence="3 4">
    <name type="scientific">Paeniglutamicibacter psychrophenolicus</name>
    <dbReference type="NCBI Taxonomy" id="257454"/>
    <lineage>
        <taxon>Bacteria</taxon>
        <taxon>Bacillati</taxon>
        <taxon>Actinomycetota</taxon>
        <taxon>Actinomycetes</taxon>
        <taxon>Micrococcales</taxon>
        <taxon>Micrococcaceae</taxon>
        <taxon>Paeniglutamicibacter</taxon>
    </lineage>
</organism>